<dbReference type="Gene3D" id="1.10.510.10">
    <property type="entry name" value="Transferase(Phosphotransferase) domain 1"/>
    <property type="match status" value="1"/>
</dbReference>
<dbReference type="STRING" id="6313.A0A0K0D9T6"/>
<name>A0A0K0D9T6_ANGCA</name>
<dbReference type="InterPro" id="IPR001245">
    <property type="entry name" value="Ser-Thr/Tyr_kinase_cat_dom"/>
</dbReference>
<dbReference type="InterPro" id="IPR050122">
    <property type="entry name" value="RTK"/>
</dbReference>
<reference evidence="3" key="2">
    <citation type="submission" date="2017-02" db="UniProtKB">
        <authorList>
            <consortium name="WormBaseParasite"/>
        </authorList>
    </citation>
    <scope>IDENTIFICATION</scope>
</reference>
<dbReference type="InterPro" id="IPR011009">
    <property type="entry name" value="Kinase-like_dom_sf"/>
</dbReference>
<dbReference type="GO" id="GO:0005524">
    <property type="term" value="F:ATP binding"/>
    <property type="evidence" value="ECO:0007669"/>
    <property type="project" value="InterPro"/>
</dbReference>
<dbReference type="PROSITE" id="PS50011">
    <property type="entry name" value="PROTEIN_KINASE_DOM"/>
    <property type="match status" value="1"/>
</dbReference>
<reference evidence="2" key="1">
    <citation type="submission" date="2012-09" db="EMBL/GenBank/DDBJ databases">
        <authorList>
            <person name="Martin A.A."/>
        </authorList>
    </citation>
    <scope>NUCLEOTIDE SEQUENCE</scope>
</reference>
<sequence>MAPESLKRPMKFSTKTDVWSFAIMMYEVFNCGVKPWPDDPPKKIATAIRKCNMPSMPEGTPEELKELTAQIWVVDPAFRPTMAQLCSSLYAAMKKYRPPPPENYEGSLGQLSSRVSMMWDDTDLIPIYRRPSCHLQSPIKRQMQQLR</sequence>
<evidence type="ECO:0000313" key="3">
    <source>
        <dbReference type="WBParaSite" id="ACAC_0000692601-mRNA-1"/>
    </source>
</evidence>
<dbReference type="GO" id="GO:0007169">
    <property type="term" value="P:cell surface receptor protein tyrosine kinase signaling pathway"/>
    <property type="evidence" value="ECO:0007669"/>
    <property type="project" value="TreeGrafter"/>
</dbReference>
<dbReference type="GO" id="GO:0004714">
    <property type="term" value="F:transmembrane receptor protein tyrosine kinase activity"/>
    <property type="evidence" value="ECO:0007669"/>
    <property type="project" value="TreeGrafter"/>
</dbReference>
<dbReference type="GO" id="GO:0043235">
    <property type="term" value="C:receptor complex"/>
    <property type="evidence" value="ECO:0007669"/>
    <property type="project" value="TreeGrafter"/>
</dbReference>
<feature type="domain" description="Protein kinase" evidence="1">
    <location>
        <begin position="1"/>
        <end position="93"/>
    </location>
</feature>
<dbReference type="GO" id="GO:0005886">
    <property type="term" value="C:plasma membrane"/>
    <property type="evidence" value="ECO:0007669"/>
    <property type="project" value="TreeGrafter"/>
</dbReference>
<dbReference type="InterPro" id="IPR000719">
    <property type="entry name" value="Prot_kinase_dom"/>
</dbReference>
<dbReference type="PANTHER" id="PTHR24416:SF600">
    <property type="entry name" value="PDGF- AND VEGF-RECEPTOR RELATED, ISOFORM J"/>
    <property type="match status" value="1"/>
</dbReference>
<dbReference type="WBParaSite" id="ACAC_0000692601-mRNA-1">
    <property type="protein sequence ID" value="ACAC_0000692601-mRNA-1"/>
    <property type="gene ID" value="ACAC_0000692601"/>
</dbReference>
<organism evidence="2 3">
    <name type="scientific">Angiostrongylus cantonensis</name>
    <name type="common">Rat lungworm</name>
    <dbReference type="NCBI Taxonomy" id="6313"/>
    <lineage>
        <taxon>Eukaryota</taxon>
        <taxon>Metazoa</taxon>
        <taxon>Ecdysozoa</taxon>
        <taxon>Nematoda</taxon>
        <taxon>Chromadorea</taxon>
        <taxon>Rhabditida</taxon>
        <taxon>Rhabditina</taxon>
        <taxon>Rhabditomorpha</taxon>
        <taxon>Strongyloidea</taxon>
        <taxon>Metastrongylidae</taxon>
        <taxon>Angiostrongylus</taxon>
    </lineage>
</organism>
<protein>
    <submittedName>
        <fullName evidence="3">Protein kinase domain-containing protein</fullName>
    </submittedName>
</protein>
<dbReference type="Proteomes" id="UP000035642">
    <property type="component" value="Unassembled WGS sequence"/>
</dbReference>
<evidence type="ECO:0000259" key="1">
    <source>
        <dbReference type="PROSITE" id="PS50011"/>
    </source>
</evidence>
<accession>A0A0K0D9T6</accession>
<keyword evidence="2" id="KW-1185">Reference proteome</keyword>
<proteinExistence type="predicted"/>
<dbReference type="SUPFAM" id="SSF56112">
    <property type="entry name" value="Protein kinase-like (PK-like)"/>
    <property type="match status" value="1"/>
</dbReference>
<dbReference type="AlphaFoldDB" id="A0A0K0D9T6"/>
<dbReference type="PANTHER" id="PTHR24416">
    <property type="entry name" value="TYROSINE-PROTEIN KINASE RECEPTOR"/>
    <property type="match status" value="1"/>
</dbReference>
<dbReference type="Pfam" id="PF07714">
    <property type="entry name" value="PK_Tyr_Ser-Thr"/>
    <property type="match status" value="1"/>
</dbReference>
<evidence type="ECO:0000313" key="2">
    <source>
        <dbReference type="Proteomes" id="UP000035642"/>
    </source>
</evidence>